<feature type="region of interest" description="Disordered" evidence="9">
    <location>
        <begin position="502"/>
        <end position="521"/>
    </location>
</feature>
<evidence type="ECO:0000256" key="3">
    <source>
        <dbReference type="ARBA" id="ARBA00008442"/>
    </source>
</evidence>
<dbReference type="GO" id="GO:0098505">
    <property type="term" value="F:G-rich strand telomeric DNA binding"/>
    <property type="evidence" value="ECO:0007669"/>
    <property type="project" value="TreeGrafter"/>
</dbReference>
<keyword evidence="6" id="KW-0779">Telomere</keyword>
<dbReference type="InterPro" id="IPR032042">
    <property type="entry name" value="POT1PC"/>
</dbReference>
<feature type="domain" description="Telomeric single stranded DNA binding POT1/Cdc13" evidence="10">
    <location>
        <begin position="13"/>
        <end position="157"/>
    </location>
</feature>
<keyword evidence="12" id="KW-1185">Reference proteome</keyword>
<feature type="compositionally biased region" description="Basic and acidic residues" evidence="9">
    <location>
        <begin position="606"/>
        <end position="627"/>
    </location>
</feature>
<evidence type="ECO:0000259" key="10">
    <source>
        <dbReference type="SMART" id="SM00976"/>
    </source>
</evidence>
<dbReference type="Pfam" id="PF02765">
    <property type="entry name" value="POT1"/>
    <property type="match status" value="1"/>
</dbReference>
<dbReference type="PANTHER" id="PTHR14513:SF0">
    <property type="entry name" value="PROTECTION OF TELOMERES PROTEIN 1"/>
    <property type="match status" value="1"/>
</dbReference>
<dbReference type="AlphaFoldDB" id="A0A4R8T8S7"/>
<keyword evidence="8" id="KW-0539">Nucleus</keyword>
<evidence type="ECO:0000256" key="8">
    <source>
        <dbReference type="ARBA" id="ARBA00023242"/>
    </source>
</evidence>
<comment type="subcellular location">
    <subcellularLocation>
        <location evidence="2">Chromosome</location>
        <location evidence="2">Telomere</location>
    </subcellularLocation>
    <subcellularLocation>
        <location evidence="1">Nucleus</location>
    </subcellularLocation>
</comment>
<evidence type="ECO:0000256" key="5">
    <source>
        <dbReference type="ARBA" id="ARBA00022454"/>
    </source>
</evidence>
<protein>
    <recommendedName>
        <fullName evidence="4">Protection of telomeres protein 1</fullName>
    </recommendedName>
</protein>
<dbReference type="InterPro" id="IPR028389">
    <property type="entry name" value="POT1"/>
</dbReference>
<proteinExistence type="inferred from homology"/>
<gene>
    <name evidence="11" type="ORF">C8034_v004739</name>
</gene>
<dbReference type="PANTHER" id="PTHR14513">
    <property type="entry name" value="PROTECTION OF TELOMERES 1"/>
    <property type="match status" value="1"/>
</dbReference>
<dbReference type="Pfam" id="PF16686">
    <property type="entry name" value="POT1PC"/>
    <property type="match status" value="1"/>
</dbReference>
<dbReference type="InterPro" id="IPR012340">
    <property type="entry name" value="NA-bd_OB-fold"/>
</dbReference>
<dbReference type="SUPFAM" id="SSF50249">
    <property type="entry name" value="Nucleic acid-binding proteins"/>
    <property type="match status" value="2"/>
</dbReference>
<comment type="similarity">
    <text evidence="3">Belongs to the telombin family.</text>
</comment>
<dbReference type="SMART" id="SM00976">
    <property type="entry name" value="Telo_bind"/>
    <property type="match status" value="1"/>
</dbReference>
<evidence type="ECO:0000256" key="6">
    <source>
        <dbReference type="ARBA" id="ARBA00022895"/>
    </source>
</evidence>
<evidence type="ECO:0000256" key="2">
    <source>
        <dbReference type="ARBA" id="ARBA00004574"/>
    </source>
</evidence>
<keyword evidence="5" id="KW-0158">Chromosome</keyword>
<evidence type="ECO:0000313" key="12">
    <source>
        <dbReference type="Proteomes" id="UP000295604"/>
    </source>
</evidence>
<evidence type="ECO:0000256" key="7">
    <source>
        <dbReference type="ARBA" id="ARBA00023125"/>
    </source>
</evidence>
<reference evidence="11 12" key="1">
    <citation type="submission" date="2018-11" db="EMBL/GenBank/DDBJ databases">
        <title>Genome sequence and assembly of Colletotrichum sidae.</title>
        <authorList>
            <person name="Gan P."/>
            <person name="Shirasu K."/>
        </authorList>
    </citation>
    <scope>NUCLEOTIDE SEQUENCE [LARGE SCALE GENOMIC DNA]</scope>
    <source>
        <strain evidence="11 12">CBS 518.97</strain>
    </source>
</reference>
<dbReference type="InterPro" id="IPR011564">
    <property type="entry name" value="Telomer_end-bd_POT1/Cdc13"/>
</dbReference>
<dbReference type="Proteomes" id="UP000295604">
    <property type="component" value="Unassembled WGS sequence"/>
</dbReference>
<comment type="caution">
    <text evidence="11">The sequence shown here is derived from an EMBL/GenBank/DDBJ whole genome shotgun (WGS) entry which is preliminary data.</text>
</comment>
<dbReference type="GO" id="GO:0000783">
    <property type="term" value="C:nuclear telomere cap complex"/>
    <property type="evidence" value="ECO:0007669"/>
    <property type="project" value="TreeGrafter"/>
</dbReference>
<evidence type="ECO:0000256" key="1">
    <source>
        <dbReference type="ARBA" id="ARBA00004123"/>
    </source>
</evidence>
<dbReference type="GO" id="GO:0016233">
    <property type="term" value="P:telomere capping"/>
    <property type="evidence" value="ECO:0007669"/>
    <property type="project" value="TreeGrafter"/>
</dbReference>
<organism evidence="11 12">
    <name type="scientific">Colletotrichum sidae</name>
    <dbReference type="NCBI Taxonomy" id="1347389"/>
    <lineage>
        <taxon>Eukaryota</taxon>
        <taxon>Fungi</taxon>
        <taxon>Dikarya</taxon>
        <taxon>Ascomycota</taxon>
        <taxon>Pezizomycotina</taxon>
        <taxon>Sordariomycetes</taxon>
        <taxon>Hypocreomycetidae</taxon>
        <taxon>Glomerellales</taxon>
        <taxon>Glomerellaceae</taxon>
        <taxon>Colletotrichum</taxon>
        <taxon>Colletotrichum orbiculare species complex</taxon>
    </lineage>
</organism>
<dbReference type="GO" id="GO:0010521">
    <property type="term" value="F:telomerase inhibitor activity"/>
    <property type="evidence" value="ECO:0007669"/>
    <property type="project" value="TreeGrafter"/>
</dbReference>
<accession>A0A4R8T8S7</accession>
<dbReference type="EMBL" id="QAPF01000213">
    <property type="protein sequence ID" value="TEA13157.1"/>
    <property type="molecule type" value="Genomic_DNA"/>
</dbReference>
<dbReference type="FunFam" id="2.40.50.140:FF:000303">
    <property type="entry name" value="Protection of telomeres protein 1"/>
    <property type="match status" value="1"/>
</dbReference>
<keyword evidence="7" id="KW-0238">DNA-binding</keyword>
<dbReference type="GO" id="GO:0032210">
    <property type="term" value="P:regulation of telomere maintenance via telomerase"/>
    <property type="evidence" value="ECO:0007669"/>
    <property type="project" value="TreeGrafter"/>
</dbReference>
<sequence length="694" mass="77829">MTEGTSMDLPKTFTPLSAFFDDGKIQLGTLLNVVGVILDCRLPMATRRKDWKAQMRLCDKSIDEHMWDVPVDIFRPQQDMPSFEAGDVVILQQAKVQRVKSDNLNLLTNWATSIHVYRATQLSKSLPPPVMQSSMDKSRRPTPKVEEYVLWLYQNIDERCIPEVEHFQIKANQSRNIGKDKYCELAKVSDNSFHNLVVQAVGGPCDLGDKLRLYVSDYTDNPAFYNYSWTGNSIDKTGDRDGDPFGYTSGKTGPKYKTSSDWTGPFGRKSMQITCYGPHATAIRKEAKKGTWLNLLNVQIKYGSNNANLEGFLRESRNGYGPKTCVHVLDPQDDPETIDPRLKDAIRRKRSYEKEQKAQLKQLTCVNTSEITGMKRPATEQPEKRLNSKQRRALQRAQAKDKAQAEEAAVVLPPLKTPLATNPRDLNPQVVCENQDQPIARVLDMLAHAAHTSIKQGVPVVLKMPFENVLCRANVRVVDFRPHSLQDFASSRRKTEFDILSDVSSNSGSDSDEDVGRPDNSGRELTWEWCFALQLQDASVPSGKAKNSGGLNSSRIWVVVSNAHAQLLTGLDACNLRANREELAKLREKLFILWGDLEERKSNLTAANDKKRSRAEASKSKLSERPPLDSSDAEAEASTKQDVGDHAVSNRPFTCCIEQYGVQVSERDAAKADAGEGKRWERVFALFGTKISSF</sequence>
<evidence type="ECO:0000256" key="9">
    <source>
        <dbReference type="SAM" id="MobiDB-lite"/>
    </source>
</evidence>
<evidence type="ECO:0000313" key="11">
    <source>
        <dbReference type="EMBL" id="TEA13157.1"/>
    </source>
</evidence>
<evidence type="ECO:0000256" key="4">
    <source>
        <dbReference type="ARBA" id="ARBA00015253"/>
    </source>
</evidence>
<dbReference type="Gene3D" id="2.40.50.140">
    <property type="entry name" value="Nucleic acid-binding proteins"/>
    <property type="match status" value="2"/>
</dbReference>
<name>A0A4R8T8S7_9PEZI</name>
<feature type="region of interest" description="Disordered" evidence="9">
    <location>
        <begin position="606"/>
        <end position="646"/>
    </location>
</feature>